<organism evidence="2 3">
    <name type="scientific">Dialister succinatiphilus YIT 11850</name>
    <dbReference type="NCBI Taxonomy" id="742743"/>
    <lineage>
        <taxon>Bacteria</taxon>
        <taxon>Bacillati</taxon>
        <taxon>Bacillota</taxon>
        <taxon>Negativicutes</taxon>
        <taxon>Veillonellales</taxon>
        <taxon>Veillonellaceae</taxon>
        <taxon>Dialister</taxon>
    </lineage>
</organism>
<feature type="chain" id="PRO_5038389641" description="Lipoprotein" evidence="1">
    <location>
        <begin position="23"/>
        <end position="191"/>
    </location>
</feature>
<protein>
    <recommendedName>
        <fullName evidence="4">Lipoprotein</fullName>
    </recommendedName>
</protein>
<comment type="caution">
    <text evidence="2">The sequence shown here is derived from an EMBL/GenBank/DDBJ whole genome shotgun (WGS) entry which is preliminary data.</text>
</comment>
<dbReference type="eggNOG" id="ENOG502ZPF7">
    <property type="taxonomic scope" value="Bacteria"/>
</dbReference>
<evidence type="ECO:0000256" key="1">
    <source>
        <dbReference type="SAM" id="SignalP"/>
    </source>
</evidence>
<dbReference type="PROSITE" id="PS51257">
    <property type="entry name" value="PROKAR_LIPOPROTEIN"/>
    <property type="match status" value="1"/>
</dbReference>
<accession>H1CZ83</accession>
<sequence length="191" mass="20861">MNIKRSKLILAAGLLGASLLFAGCGNSLDDQFVFGRNRIHCDNQTITVSTPFELVSNGKQVDLGDRGASVVKAEGHNSHLQILVTGEKVTADMNEKVLISQARNVLKSNSSLSNVKFDTEDVKIGNLDGKKLTFTFTETSRGKSTDLTVDEYIFTQKNTVWRVIYQYRTADSIGKALAERVAGKIALGSEF</sequence>
<dbReference type="AlphaFoldDB" id="H1CZ83"/>
<gene>
    <name evidence="2" type="ORF">HMPREF9453_00671</name>
</gene>
<name>H1CZ83_9FIRM</name>
<reference evidence="2 3" key="1">
    <citation type="submission" date="2011-11" db="EMBL/GenBank/DDBJ databases">
        <title>The Genome Sequence of Dialister succinatiphilus YIT 11850.</title>
        <authorList>
            <consortium name="The Broad Institute Genome Sequencing Platform"/>
            <person name="Earl A."/>
            <person name="Ward D."/>
            <person name="Feldgarden M."/>
            <person name="Gevers D."/>
            <person name="Morotomi M."/>
            <person name="Young S.K."/>
            <person name="Zeng Q."/>
            <person name="Gargeya S."/>
            <person name="Fitzgerald M."/>
            <person name="Haas B."/>
            <person name="Abouelleil A."/>
            <person name="Alvarado L."/>
            <person name="Arachchi H.M."/>
            <person name="Berlin A."/>
            <person name="Brown A."/>
            <person name="Chapman S.B."/>
            <person name="Dunbar C."/>
            <person name="Gearin G."/>
            <person name="Goldberg J."/>
            <person name="Griggs A."/>
            <person name="Gujja S."/>
            <person name="Heiman D."/>
            <person name="Howarth C."/>
            <person name="Lui A."/>
            <person name="MacDonald P.J.P."/>
            <person name="Montmayeur A."/>
            <person name="Murphy C."/>
            <person name="Neiman D."/>
            <person name="Pearson M."/>
            <person name="Priest M."/>
            <person name="Roberts A."/>
            <person name="Saif S."/>
            <person name="Shea T."/>
            <person name="Sisk P."/>
            <person name="Stolte C."/>
            <person name="Sykes S."/>
            <person name="Wortman J."/>
            <person name="Nusbaum C."/>
            <person name="Birren B."/>
        </authorList>
    </citation>
    <scope>NUCLEOTIDE SEQUENCE [LARGE SCALE GENOMIC DNA]</scope>
    <source>
        <strain evidence="2 3">YIT 11850</strain>
    </source>
</reference>
<keyword evidence="3" id="KW-1185">Reference proteome</keyword>
<proteinExistence type="predicted"/>
<dbReference type="EMBL" id="ADLT01000016">
    <property type="protein sequence ID" value="EHO63387.1"/>
    <property type="molecule type" value="Genomic_DNA"/>
</dbReference>
<dbReference type="STRING" id="742743.HMPREF9453_00671"/>
<evidence type="ECO:0000313" key="3">
    <source>
        <dbReference type="Proteomes" id="UP000003277"/>
    </source>
</evidence>
<evidence type="ECO:0000313" key="2">
    <source>
        <dbReference type="EMBL" id="EHO63387.1"/>
    </source>
</evidence>
<dbReference type="PATRIC" id="fig|742743.3.peg.681"/>
<feature type="signal peptide" evidence="1">
    <location>
        <begin position="1"/>
        <end position="22"/>
    </location>
</feature>
<evidence type="ECO:0008006" key="4">
    <source>
        <dbReference type="Google" id="ProtNLM"/>
    </source>
</evidence>
<dbReference type="OrthoDB" id="1634043at2"/>
<dbReference type="Proteomes" id="UP000003277">
    <property type="component" value="Unassembled WGS sequence"/>
</dbReference>
<dbReference type="RefSeq" id="WP_008859175.1">
    <property type="nucleotide sequence ID" value="NZ_JH591187.1"/>
</dbReference>
<keyword evidence="1" id="KW-0732">Signal</keyword>
<dbReference type="HOGENOM" id="CLU_1425932_0_0_9"/>